<proteinExistence type="inferred from homology"/>
<dbReference type="RefSeq" id="WP_116708599.1">
    <property type="nucleotide sequence ID" value="NZ_QEKW01000006.1"/>
</dbReference>
<dbReference type="AlphaFoldDB" id="A0A2U1FB29"/>
<dbReference type="GO" id="GO:0030145">
    <property type="term" value="F:manganese ion binding"/>
    <property type="evidence" value="ECO:0007669"/>
    <property type="project" value="InterPro"/>
</dbReference>
<dbReference type="EMBL" id="QEKW01000006">
    <property type="protein sequence ID" value="PVZ09397.1"/>
    <property type="molecule type" value="Genomic_DNA"/>
</dbReference>
<dbReference type="InterPro" id="IPR000059">
    <property type="entry name" value="NUDIX_hydrolase_NudL_CS"/>
</dbReference>
<dbReference type="GO" id="GO:0000287">
    <property type="term" value="F:magnesium ion binding"/>
    <property type="evidence" value="ECO:0007669"/>
    <property type="project" value="InterPro"/>
</dbReference>
<dbReference type="Gene3D" id="3.90.79.10">
    <property type="entry name" value="Nucleoside Triphosphate Pyrophosphohydrolase"/>
    <property type="match status" value="1"/>
</dbReference>
<keyword evidence="11" id="KW-1185">Reference proteome</keyword>
<dbReference type="InterPro" id="IPR000086">
    <property type="entry name" value="NUDIX_hydrolase_dom"/>
</dbReference>
<reference evidence="10 11" key="1">
    <citation type="submission" date="2018-04" db="EMBL/GenBank/DDBJ databases">
        <title>Genomic Encyclopedia of Type Strains, Phase IV (KMG-IV): sequencing the most valuable type-strain genomes for metagenomic binning, comparative biology and taxonomic classification.</title>
        <authorList>
            <person name="Goeker M."/>
        </authorList>
    </citation>
    <scope>NUCLEOTIDE SEQUENCE [LARGE SCALE GENOMIC DNA]</scope>
    <source>
        <strain evidence="10 11">DSM 45771</strain>
    </source>
</reference>
<dbReference type="PROSITE" id="PS51462">
    <property type="entry name" value="NUDIX"/>
    <property type="match status" value="1"/>
</dbReference>
<sequence>MSPPDQPERLSCRPDAAPDWLAPLVAACRRLGPDDVPFRRRLADPAGNGRRAAVLMLFADEGDGPELLLTERAAEMRSHAGQAAFPGGSVDPEDAGPVAAALREAREETGLDPDGVVPLWTLPPLTIPVTGFAVTPVLAHWARPAPVAVVDPGEVAAVVRVPVATLADPAARFRVTGPSGYTGPAFAAGGLLVWGFTAGLVDWMLTLGGWARPWDGSDVRDLDEVWAQRHDLSSASTAHAPGRPDAAAEGGPVR</sequence>
<dbReference type="GO" id="GO:0009132">
    <property type="term" value="P:nucleoside diphosphate metabolic process"/>
    <property type="evidence" value="ECO:0007669"/>
    <property type="project" value="InterPro"/>
</dbReference>
<evidence type="ECO:0000256" key="3">
    <source>
        <dbReference type="ARBA" id="ARBA00006506"/>
    </source>
</evidence>
<accession>A0A2U1FB29</accession>
<evidence type="ECO:0000256" key="5">
    <source>
        <dbReference type="ARBA" id="ARBA00022801"/>
    </source>
</evidence>
<evidence type="ECO:0000256" key="2">
    <source>
        <dbReference type="ARBA" id="ARBA00001946"/>
    </source>
</evidence>
<dbReference type="Proteomes" id="UP000245639">
    <property type="component" value="Unassembled WGS sequence"/>
</dbReference>
<dbReference type="GO" id="GO:0010945">
    <property type="term" value="F:coenzyme A diphosphatase activity"/>
    <property type="evidence" value="ECO:0007669"/>
    <property type="project" value="InterPro"/>
</dbReference>
<feature type="domain" description="Nudix hydrolase" evidence="9">
    <location>
        <begin position="49"/>
        <end position="188"/>
    </location>
</feature>
<evidence type="ECO:0000256" key="6">
    <source>
        <dbReference type="ARBA" id="ARBA00022842"/>
    </source>
</evidence>
<dbReference type="PANTHER" id="PTHR12992">
    <property type="entry name" value="NUDIX HYDROLASE"/>
    <property type="match status" value="1"/>
</dbReference>
<protein>
    <submittedName>
        <fullName evidence="10">NUDIX domain-containing protein</fullName>
    </submittedName>
</protein>
<keyword evidence="6" id="KW-0460">Magnesium</keyword>
<organism evidence="10 11">
    <name type="scientific">Actinomycetospora cinnamomea</name>
    <dbReference type="NCBI Taxonomy" id="663609"/>
    <lineage>
        <taxon>Bacteria</taxon>
        <taxon>Bacillati</taxon>
        <taxon>Actinomycetota</taxon>
        <taxon>Actinomycetes</taxon>
        <taxon>Pseudonocardiales</taxon>
        <taxon>Pseudonocardiaceae</taxon>
        <taxon>Actinomycetospora</taxon>
    </lineage>
</organism>
<feature type="region of interest" description="Disordered" evidence="8">
    <location>
        <begin position="233"/>
        <end position="254"/>
    </location>
</feature>
<dbReference type="PANTHER" id="PTHR12992:SF11">
    <property type="entry name" value="MITOCHONDRIAL COENZYME A DIPHOSPHATASE NUDT8"/>
    <property type="match status" value="1"/>
</dbReference>
<comment type="cofactor">
    <cofactor evidence="2">
        <name>Mg(2+)</name>
        <dbReference type="ChEBI" id="CHEBI:18420"/>
    </cofactor>
</comment>
<dbReference type="PROSITE" id="PS01293">
    <property type="entry name" value="NUDIX_COA"/>
    <property type="match status" value="1"/>
</dbReference>
<name>A0A2U1FB29_9PSEU</name>
<gene>
    <name evidence="10" type="ORF">C8D89_10653</name>
</gene>
<evidence type="ECO:0000313" key="10">
    <source>
        <dbReference type="EMBL" id="PVZ09397.1"/>
    </source>
</evidence>
<dbReference type="SUPFAM" id="SSF55811">
    <property type="entry name" value="Nudix"/>
    <property type="match status" value="1"/>
</dbReference>
<keyword evidence="5" id="KW-0378">Hydrolase</keyword>
<dbReference type="Pfam" id="PF00293">
    <property type="entry name" value="NUDIX"/>
    <property type="match status" value="1"/>
</dbReference>
<dbReference type="OrthoDB" id="9802805at2"/>
<dbReference type="InterPro" id="IPR015797">
    <property type="entry name" value="NUDIX_hydrolase-like_dom_sf"/>
</dbReference>
<dbReference type="InterPro" id="IPR045121">
    <property type="entry name" value="CoAse"/>
</dbReference>
<keyword evidence="7" id="KW-0464">Manganese</keyword>
<evidence type="ECO:0000259" key="9">
    <source>
        <dbReference type="PROSITE" id="PS51462"/>
    </source>
</evidence>
<evidence type="ECO:0000256" key="8">
    <source>
        <dbReference type="SAM" id="MobiDB-lite"/>
    </source>
</evidence>
<evidence type="ECO:0000256" key="4">
    <source>
        <dbReference type="ARBA" id="ARBA00022723"/>
    </source>
</evidence>
<evidence type="ECO:0000256" key="1">
    <source>
        <dbReference type="ARBA" id="ARBA00001936"/>
    </source>
</evidence>
<comment type="caution">
    <text evidence="10">The sequence shown here is derived from an EMBL/GenBank/DDBJ whole genome shotgun (WGS) entry which is preliminary data.</text>
</comment>
<keyword evidence="4" id="KW-0479">Metal-binding</keyword>
<comment type="similarity">
    <text evidence="3">Belongs to the Nudix hydrolase family. PCD1 subfamily.</text>
</comment>
<evidence type="ECO:0000313" key="11">
    <source>
        <dbReference type="Proteomes" id="UP000245639"/>
    </source>
</evidence>
<dbReference type="CDD" id="cd03426">
    <property type="entry name" value="NUDIX_CoAse_Nudt7"/>
    <property type="match status" value="1"/>
</dbReference>
<comment type="cofactor">
    <cofactor evidence="1">
        <name>Mn(2+)</name>
        <dbReference type="ChEBI" id="CHEBI:29035"/>
    </cofactor>
</comment>
<evidence type="ECO:0000256" key="7">
    <source>
        <dbReference type="ARBA" id="ARBA00023211"/>
    </source>
</evidence>